<evidence type="ECO:0000256" key="1">
    <source>
        <dbReference type="ARBA" id="ARBA00004496"/>
    </source>
</evidence>
<protein>
    <recommendedName>
        <fullName evidence="10">Ribosomal RNA large subunit methyltransferase I</fullName>
    </recommendedName>
</protein>
<feature type="domain" description="Methyltransferase" evidence="7">
    <location>
        <begin position="220"/>
        <end position="336"/>
    </location>
</feature>
<dbReference type="InterPro" id="IPR041532">
    <property type="entry name" value="RlmI-like_PUA"/>
</dbReference>
<comment type="subcellular location">
    <subcellularLocation>
        <location evidence="1">Cytoplasm</location>
    </subcellularLocation>
</comment>
<keyword evidence="3" id="KW-0489">Methyltransferase</keyword>
<dbReference type="SUPFAM" id="SSF53335">
    <property type="entry name" value="S-adenosyl-L-methionine-dependent methyltransferases"/>
    <property type="match status" value="1"/>
</dbReference>
<accession>E1YF11</accession>
<dbReference type="Pfam" id="PF13847">
    <property type="entry name" value="Methyltransf_31"/>
    <property type="match status" value="1"/>
</dbReference>
<evidence type="ECO:0000256" key="6">
    <source>
        <dbReference type="ARBA" id="ARBA00038091"/>
    </source>
</evidence>
<evidence type="ECO:0000259" key="7">
    <source>
        <dbReference type="Pfam" id="PF13847"/>
    </source>
</evidence>
<dbReference type="CDD" id="cd21153">
    <property type="entry name" value="PUA_RlmI"/>
    <property type="match status" value="1"/>
</dbReference>
<dbReference type="GO" id="GO:0003723">
    <property type="term" value="F:RNA binding"/>
    <property type="evidence" value="ECO:0007669"/>
    <property type="project" value="InterPro"/>
</dbReference>
<evidence type="ECO:0008006" key="10">
    <source>
        <dbReference type="Google" id="ProtNLM"/>
    </source>
</evidence>
<comment type="similarity">
    <text evidence="6">Belongs to the methyltransferase superfamily. RlmI family.</text>
</comment>
<dbReference type="Pfam" id="PF17785">
    <property type="entry name" value="PUA_3"/>
    <property type="match status" value="1"/>
</dbReference>
<feature type="domain" description="RlmI-like PUA" evidence="8">
    <location>
        <begin position="7"/>
        <end position="67"/>
    </location>
</feature>
<evidence type="ECO:0000259" key="8">
    <source>
        <dbReference type="Pfam" id="PF17785"/>
    </source>
</evidence>
<dbReference type="InterPro" id="IPR036974">
    <property type="entry name" value="PUA_sf"/>
</dbReference>
<keyword evidence="5" id="KW-0949">S-adenosyl-L-methionine</keyword>
<keyword evidence="4" id="KW-0808">Transferase</keyword>
<dbReference type="Gene3D" id="3.40.50.150">
    <property type="entry name" value="Vaccinia Virus protein VP39"/>
    <property type="match status" value="1"/>
</dbReference>
<dbReference type="InterPro" id="IPR025714">
    <property type="entry name" value="Methyltranfer_dom"/>
</dbReference>
<dbReference type="CDD" id="cd02440">
    <property type="entry name" value="AdoMet_MTases"/>
    <property type="match status" value="1"/>
</dbReference>
<evidence type="ECO:0000313" key="9">
    <source>
        <dbReference type="EMBL" id="CBX29155.1"/>
    </source>
</evidence>
<dbReference type="Gene3D" id="3.30.750.80">
    <property type="entry name" value="RNA methyltransferase domain (HRMD) like"/>
    <property type="match status" value="1"/>
</dbReference>
<keyword evidence="2" id="KW-0963">Cytoplasm</keyword>
<dbReference type="SUPFAM" id="SSF88697">
    <property type="entry name" value="PUA domain-like"/>
    <property type="match status" value="1"/>
</dbReference>
<organism evidence="9">
    <name type="scientific">uncultured Desulfobacterium sp</name>
    <dbReference type="NCBI Taxonomy" id="201089"/>
    <lineage>
        <taxon>Bacteria</taxon>
        <taxon>Pseudomonadati</taxon>
        <taxon>Thermodesulfobacteriota</taxon>
        <taxon>Desulfobacteria</taxon>
        <taxon>Desulfobacterales</taxon>
        <taxon>Desulfobacteriaceae</taxon>
        <taxon>Desulfobacterium</taxon>
        <taxon>environmental samples</taxon>
    </lineage>
</organism>
<evidence type="ECO:0000256" key="2">
    <source>
        <dbReference type="ARBA" id="ARBA00022490"/>
    </source>
</evidence>
<dbReference type="CDD" id="cd11572">
    <property type="entry name" value="RlmI_M_like"/>
    <property type="match status" value="1"/>
</dbReference>
<dbReference type="EMBL" id="FR695872">
    <property type="protein sequence ID" value="CBX29155.1"/>
    <property type="molecule type" value="Genomic_DNA"/>
</dbReference>
<dbReference type="PANTHER" id="PTHR42873:SF1">
    <property type="entry name" value="S-ADENOSYLMETHIONINE-DEPENDENT METHYLTRANSFERASE DOMAIN-CONTAINING PROTEIN"/>
    <property type="match status" value="1"/>
</dbReference>
<dbReference type="InterPro" id="IPR029063">
    <property type="entry name" value="SAM-dependent_MTases_sf"/>
</dbReference>
<reference evidence="9" key="1">
    <citation type="journal article" date="2011" name="Environ. Microbiol.">
        <title>Genomic insights into the metabolic potential of the polycyclic aromatic hydrocarbon degrading sulfate-reducing Deltaproteobacterium N47.</title>
        <authorList>
            <person name="Bergmann F."/>
            <person name="Selesi D."/>
            <person name="Weinmaier T."/>
            <person name="Tischler P."/>
            <person name="Rattei T."/>
            <person name="Meckenstock R.U."/>
        </authorList>
    </citation>
    <scope>NUCLEOTIDE SEQUENCE</scope>
</reference>
<gene>
    <name evidence="9" type="ORF">N47_J01360</name>
</gene>
<proteinExistence type="inferred from homology"/>
<dbReference type="AlphaFoldDB" id="E1YF11"/>
<dbReference type="InterPro" id="IPR015947">
    <property type="entry name" value="PUA-like_sf"/>
</dbReference>
<evidence type="ECO:0000256" key="4">
    <source>
        <dbReference type="ARBA" id="ARBA00022679"/>
    </source>
</evidence>
<evidence type="ECO:0000256" key="3">
    <source>
        <dbReference type="ARBA" id="ARBA00022603"/>
    </source>
</evidence>
<name>E1YF11_9BACT</name>
<evidence type="ECO:0000256" key="5">
    <source>
        <dbReference type="ARBA" id="ARBA00022691"/>
    </source>
</evidence>
<sequence>MTSDQRVTISKRATERVKAGHLWVYKSDITDCQAGKGSVVSLYDNKEKFYGKAFYSDRSRIALRLITSQNNEIDKSFWQNRIKIALDLRQKVVSDTQVCRLINSEGDGIPSVIVDRYKDALSLQTLCQGSDKIKFLIAEILAELVNPVSIIERNDGKVRELEGLPRQNLILKGLDPGEIICAENGLKFYFHPLSGQKTGAFLDQRENRLWAGKYSFGSGLDCFCYSGGFALNMAKNCCQVEAFDISKDAIELSKKNALLNGMENISFEVDNVFDRLKVYDSQKKKFDTIVLDPPAFAKSRAHVQAAARGYKEINFRALRMLNPGGILITASCSQHIDEFEFLNILTLAASDAGRRVQVIQKRAQGQDHPFLLSMPETYYLKCIFLRVL</sequence>
<dbReference type="PANTHER" id="PTHR42873">
    <property type="entry name" value="RIBOSOMAL RNA LARGE SUBUNIT METHYLTRANSFERASE"/>
    <property type="match status" value="1"/>
</dbReference>
<dbReference type="Gene3D" id="2.30.130.10">
    <property type="entry name" value="PUA domain"/>
    <property type="match status" value="1"/>
</dbReference>